<evidence type="ECO:0000313" key="2">
    <source>
        <dbReference type="Proteomes" id="UP000236311"/>
    </source>
</evidence>
<proteinExistence type="predicted"/>
<protein>
    <submittedName>
        <fullName evidence="1">Uncharacterized protein</fullName>
    </submittedName>
</protein>
<evidence type="ECO:0000313" key="1">
    <source>
        <dbReference type="EMBL" id="SOY27606.1"/>
    </source>
</evidence>
<gene>
    <name evidence="1" type="ORF">AMURIS_00310</name>
</gene>
<reference evidence="1 2" key="1">
    <citation type="submission" date="2018-01" db="EMBL/GenBank/DDBJ databases">
        <authorList>
            <person name="Gaut B.S."/>
            <person name="Morton B.R."/>
            <person name="Clegg M.T."/>
            <person name="Duvall M.R."/>
        </authorList>
    </citation>
    <scope>NUCLEOTIDE SEQUENCE [LARGE SCALE GENOMIC DNA]</scope>
    <source>
        <strain evidence="1">GP69</strain>
    </source>
</reference>
<name>A0A2K4ZAW3_9FIRM</name>
<dbReference type="Proteomes" id="UP000236311">
    <property type="component" value="Unassembled WGS sequence"/>
</dbReference>
<accession>A0A2K4ZAW3</accession>
<sequence length="41" mass="5095">MKNRIYYLQLVLITIDRQELYLLHNPKRIKELLRQNLDKVV</sequence>
<dbReference type="AlphaFoldDB" id="A0A2K4ZAW3"/>
<organism evidence="1 2">
    <name type="scientific">Acetatifactor muris</name>
    <dbReference type="NCBI Taxonomy" id="879566"/>
    <lineage>
        <taxon>Bacteria</taxon>
        <taxon>Bacillati</taxon>
        <taxon>Bacillota</taxon>
        <taxon>Clostridia</taxon>
        <taxon>Lachnospirales</taxon>
        <taxon>Lachnospiraceae</taxon>
        <taxon>Acetatifactor</taxon>
    </lineage>
</organism>
<dbReference type="EMBL" id="OFSM01000002">
    <property type="protein sequence ID" value="SOY27606.1"/>
    <property type="molecule type" value="Genomic_DNA"/>
</dbReference>
<keyword evidence="2" id="KW-1185">Reference proteome</keyword>